<reference evidence="1 2" key="1">
    <citation type="journal article" date="2018" name="Sci. Rep.">
        <title>Comparative analysis of the Pocillopora damicornis genome highlights role of immune system in coral evolution.</title>
        <authorList>
            <person name="Cunning R."/>
            <person name="Bay R.A."/>
            <person name="Gillette P."/>
            <person name="Baker A.C."/>
            <person name="Traylor-Knowles N."/>
        </authorList>
    </citation>
    <scope>NUCLEOTIDE SEQUENCE [LARGE SCALE GENOMIC DNA]</scope>
    <source>
        <strain evidence="1">RSMAS</strain>
        <tissue evidence="1">Whole animal</tissue>
    </source>
</reference>
<gene>
    <name evidence="1" type="ORF">pdam_00022141</name>
</gene>
<organism evidence="1 2">
    <name type="scientific">Pocillopora damicornis</name>
    <name type="common">Cauliflower coral</name>
    <name type="synonym">Millepora damicornis</name>
    <dbReference type="NCBI Taxonomy" id="46731"/>
    <lineage>
        <taxon>Eukaryota</taxon>
        <taxon>Metazoa</taxon>
        <taxon>Cnidaria</taxon>
        <taxon>Anthozoa</taxon>
        <taxon>Hexacorallia</taxon>
        <taxon>Scleractinia</taxon>
        <taxon>Astrocoeniina</taxon>
        <taxon>Pocilloporidae</taxon>
        <taxon>Pocillopora</taxon>
    </lineage>
</organism>
<feature type="non-terminal residue" evidence="1">
    <location>
        <position position="283"/>
    </location>
</feature>
<protein>
    <submittedName>
        <fullName evidence="1">Uncharacterized protein</fullName>
    </submittedName>
</protein>
<evidence type="ECO:0000313" key="2">
    <source>
        <dbReference type="Proteomes" id="UP000275408"/>
    </source>
</evidence>
<proteinExistence type="predicted"/>
<comment type="caution">
    <text evidence="1">The sequence shown here is derived from an EMBL/GenBank/DDBJ whole genome shotgun (WGS) entry which is preliminary data.</text>
</comment>
<dbReference type="OrthoDB" id="5987510at2759"/>
<dbReference type="Proteomes" id="UP000275408">
    <property type="component" value="Unassembled WGS sequence"/>
</dbReference>
<dbReference type="PANTHER" id="PTHR31424:SF3">
    <property type="entry name" value="RING-TYPE DOMAIN-CONTAINING PROTEIN"/>
    <property type="match status" value="1"/>
</dbReference>
<sequence length="283" mass="32988">MLGLKGATSFYACAWCKVHKDKRWDMNHEEDFYNKPPLQRTLKELKELSKKGRENFCCEHEPLLNIELDHVILDELHLLLRVVDVLLNNLLEDVLQWDKKDDLNKKRGEKKGVHRERLQAAIRSCGVSFDIWKKTNADGKGSGTYDFTSLLGNDKKQLLRELPGKILSVVQTSTSNTVKKIWEDFRELYTFIGSGQNSDKQITDFFEKAKSWVNLFISLRDKRKGYERARITPYIHAMVFHIPKFFRTHKSVKIFTGQGVEKNNDYARNIVLHKSNKWDAASD</sequence>
<evidence type="ECO:0000313" key="1">
    <source>
        <dbReference type="EMBL" id="RMX44334.1"/>
    </source>
</evidence>
<dbReference type="PANTHER" id="PTHR31424">
    <property type="entry name" value="PROTEIN CBG23806"/>
    <property type="match status" value="1"/>
</dbReference>
<dbReference type="EMBL" id="RCHS01003003">
    <property type="protein sequence ID" value="RMX44334.1"/>
    <property type="molecule type" value="Genomic_DNA"/>
</dbReference>
<name>A0A3M6TSY2_POCDA</name>
<accession>A0A3M6TSY2</accession>
<keyword evidence="2" id="KW-1185">Reference proteome</keyword>
<dbReference type="AlphaFoldDB" id="A0A3M6TSY2"/>